<dbReference type="EMBL" id="CAJNOR010002251">
    <property type="protein sequence ID" value="CAF1268623.1"/>
    <property type="molecule type" value="Genomic_DNA"/>
</dbReference>
<organism evidence="1 2">
    <name type="scientific">Adineta ricciae</name>
    <name type="common">Rotifer</name>
    <dbReference type="NCBI Taxonomy" id="249248"/>
    <lineage>
        <taxon>Eukaryota</taxon>
        <taxon>Metazoa</taxon>
        <taxon>Spiralia</taxon>
        <taxon>Gnathifera</taxon>
        <taxon>Rotifera</taxon>
        <taxon>Eurotatoria</taxon>
        <taxon>Bdelloidea</taxon>
        <taxon>Adinetida</taxon>
        <taxon>Adinetidae</taxon>
        <taxon>Adineta</taxon>
    </lineage>
</organism>
<dbReference type="Proteomes" id="UP000663828">
    <property type="component" value="Unassembled WGS sequence"/>
</dbReference>
<keyword evidence="2" id="KW-1185">Reference proteome</keyword>
<dbReference type="Pfam" id="PF13602">
    <property type="entry name" value="ADH_zinc_N_2"/>
    <property type="match status" value="1"/>
</dbReference>
<proteinExistence type="predicted"/>
<sequence>MPRTIQAYIDVINYTKEYVVTHVLELRENPGVAIAYDSTYVELSLAKSLVTVRQGSTWIILGDFAEKGSREAKETTKRKIKITHADVSHYWLESNRVELCRFCRNSLEQGVQWIEEGEFKPYMNQIIKLEDVQNALETLKQGKDGFGKIVVKFNQ</sequence>
<accession>A0A815BF48</accession>
<evidence type="ECO:0000313" key="1">
    <source>
        <dbReference type="EMBL" id="CAF1268623.1"/>
    </source>
</evidence>
<reference evidence="1" key="1">
    <citation type="submission" date="2021-02" db="EMBL/GenBank/DDBJ databases">
        <authorList>
            <person name="Nowell W R."/>
        </authorList>
    </citation>
    <scope>NUCLEOTIDE SEQUENCE</scope>
</reference>
<gene>
    <name evidence="1" type="ORF">XAT740_LOCUS27170</name>
</gene>
<dbReference type="Gene3D" id="3.90.180.10">
    <property type="entry name" value="Medium-chain alcohol dehydrogenases, catalytic domain"/>
    <property type="match status" value="1"/>
</dbReference>
<comment type="caution">
    <text evidence="1">The sequence shown here is derived from an EMBL/GenBank/DDBJ whole genome shotgun (WGS) entry which is preliminary data.</text>
</comment>
<evidence type="ECO:0000313" key="2">
    <source>
        <dbReference type="Proteomes" id="UP000663828"/>
    </source>
</evidence>
<name>A0A815BF48_ADIRI</name>
<dbReference type="Gene3D" id="3.40.50.720">
    <property type="entry name" value="NAD(P)-binding Rossmann-like Domain"/>
    <property type="match status" value="1"/>
</dbReference>
<dbReference type="AlphaFoldDB" id="A0A815BF48"/>
<protein>
    <submittedName>
        <fullName evidence="1">Uncharacterized protein</fullName>
    </submittedName>
</protein>